<name>A0A8T1RD86_CARIL</name>
<organism evidence="1 2">
    <name type="scientific">Carya illinoinensis</name>
    <name type="common">Pecan</name>
    <dbReference type="NCBI Taxonomy" id="32201"/>
    <lineage>
        <taxon>Eukaryota</taxon>
        <taxon>Viridiplantae</taxon>
        <taxon>Streptophyta</taxon>
        <taxon>Embryophyta</taxon>
        <taxon>Tracheophyta</taxon>
        <taxon>Spermatophyta</taxon>
        <taxon>Magnoliopsida</taxon>
        <taxon>eudicotyledons</taxon>
        <taxon>Gunneridae</taxon>
        <taxon>Pentapetalae</taxon>
        <taxon>rosids</taxon>
        <taxon>fabids</taxon>
        <taxon>Fagales</taxon>
        <taxon>Juglandaceae</taxon>
        <taxon>Carya</taxon>
    </lineage>
</organism>
<gene>
    <name evidence="1" type="ORF">CIPAW_02G063700</name>
</gene>
<dbReference type="Proteomes" id="UP000811609">
    <property type="component" value="Chromosome 2"/>
</dbReference>
<evidence type="ECO:0000313" key="2">
    <source>
        <dbReference type="Proteomes" id="UP000811609"/>
    </source>
</evidence>
<evidence type="ECO:0000313" key="1">
    <source>
        <dbReference type="EMBL" id="KAG6664032.1"/>
    </source>
</evidence>
<accession>A0A8T1RD86</accession>
<keyword evidence="2" id="KW-1185">Reference proteome</keyword>
<protein>
    <submittedName>
        <fullName evidence="1">Uncharacterized protein</fullName>
    </submittedName>
</protein>
<dbReference type="EMBL" id="CM031810">
    <property type="protein sequence ID" value="KAG6664032.1"/>
    <property type="molecule type" value="Genomic_DNA"/>
</dbReference>
<reference evidence="1" key="1">
    <citation type="submission" date="2020-12" db="EMBL/GenBank/DDBJ databases">
        <title>WGS assembly of Carya illinoinensis cv. Pawnee.</title>
        <authorList>
            <person name="Platts A."/>
            <person name="Shu S."/>
            <person name="Wright S."/>
            <person name="Barry K."/>
            <person name="Edger P."/>
            <person name="Pires J.C."/>
            <person name="Schmutz J."/>
        </authorList>
    </citation>
    <scope>NUCLEOTIDE SEQUENCE</scope>
    <source>
        <tissue evidence="1">Leaf</tissue>
    </source>
</reference>
<comment type="caution">
    <text evidence="1">The sequence shown here is derived from an EMBL/GenBank/DDBJ whole genome shotgun (WGS) entry which is preliminary data.</text>
</comment>
<sequence>METNKLQYMSKRKATHFPFNSLLCFLPLKTEQVSSSPSTLFFFRSSVPMCFSSSASSPFRLSLNHLPSFFVNPPKLPFLFFLVVSVHVQSPLPPRCLVFFLRLTLPLRVFSFSFQKIEPPRFPLRLQKTSLLFTSHSGSLFRVLSRKKNRAPPSVSALNTSPVLSVNCASPLSSKITLLHVSPCF</sequence>
<dbReference type="AlphaFoldDB" id="A0A8T1RD86"/>
<proteinExistence type="predicted"/>